<feature type="domain" description="4Fe-4S ferredoxin-type" evidence="6">
    <location>
        <begin position="142"/>
        <end position="161"/>
    </location>
</feature>
<dbReference type="Gene3D" id="3.10.20.740">
    <property type="match status" value="1"/>
</dbReference>
<evidence type="ECO:0000256" key="2">
    <source>
        <dbReference type="ARBA" id="ARBA00022723"/>
    </source>
</evidence>
<keyword evidence="4" id="KW-0411">Iron-sulfur</keyword>
<comment type="caution">
    <text evidence="8">The sequence shown here is derived from an EMBL/GenBank/DDBJ whole genome shotgun (WGS) entry which is preliminary data.</text>
</comment>
<dbReference type="SUPFAM" id="SSF54862">
    <property type="entry name" value="4Fe-4S ferredoxins"/>
    <property type="match status" value="1"/>
</dbReference>
<name>X0Y9V2_9ZZZZ</name>
<protein>
    <recommendedName>
        <fullName evidence="9">2Fe-2S ferredoxin-type domain-containing protein</fullName>
    </recommendedName>
</protein>
<reference evidence="8" key="1">
    <citation type="journal article" date="2014" name="Front. Microbiol.">
        <title>High frequency of phylogenetically diverse reductive dehalogenase-homologous genes in deep subseafloor sedimentary metagenomes.</title>
        <authorList>
            <person name="Kawai M."/>
            <person name="Futagami T."/>
            <person name="Toyoda A."/>
            <person name="Takaki Y."/>
            <person name="Nishi S."/>
            <person name="Hori S."/>
            <person name="Arai W."/>
            <person name="Tsubouchi T."/>
            <person name="Morono Y."/>
            <person name="Uchiyama I."/>
            <person name="Ito T."/>
            <person name="Fujiyama A."/>
            <person name="Inagaki F."/>
            <person name="Takami H."/>
        </authorList>
    </citation>
    <scope>NUCLEOTIDE SEQUENCE</scope>
    <source>
        <strain evidence="8">Expedition CK06-06</strain>
    </source>
</reference>
<keyword evidence="2" id="KW-0479">Metal-binding</keyword>
<feature type="non-terminal residue" evidence="8">
    <location>
        <position position="198"/>
    </location>
</feature>
<proteinExistence type="predicted"/>
<evidence type="ECO:0000259" key="7">
    <source>
        <dbReference type="PROSITE" id="PS51839"/>
    </source>
</evidence>
<dbReference type="Pfam" id="PF13510">
    <property type="entry name" value="Fer2_4"/>
    <property type="match status" value="1"/>
</dbReference>
<dbReference type="InterPro" id="IPR017896">
    <property type="entry name" value="4Fe4S_Fe-S-bd"/>
</dbReference>
<evidence type="ECO:0000259" key="5">
    <source>
        <dbReference type="PROSITE" id="PS51085"/>
    </source>
</evidence>
<dbReference type="InterPro" id="IPR019574">
    <property type="entry name" value="NADH_UbQ_OxRdtase_Gsu_4Fe4S-bd"/>
</dbReference>
<dbReference type="GO" id="GO:0046872">
    <property type="term" value="F:metal ion binding"/>
    <property type="evidence" value="ECO:0007669"/>
    <property type="project" value="UniProtKB-KW"/>
</dbReference>
<dbReference type="InterPro" id="IPR001041">
    <property type="entry name" value="2Fe-2S_ferredoxin-type"/>
</dbReference>
<dbReference type="InterPro" id="IPR036010">
    <property type="entry name" value="2Fe-2S_ferredoxin-like_sf"/>
</dbReference>
<gene>
    <name evidence="8" type="ORF">S01H1_77751</name>
</gene>
<keyword evidence="3" id="KW-0408">Iron</keyword>
<evidence type="ECO:0000256" key="4">
    <source>
        <dbReference type="ARBA" id="ARBA00023014"/>
    </source>
</evidence>
<accession>X0Y9V2</accession>
<dbReference type="Pfam" id="PF10588">
    <property type="entry name" value="NADH-G_4Fe-4S_3"/>
    <property type="match status" value="1"/>
</dbReference>
<evidence type="ECO:0000256" key="3">
    <source>
        <dbReference type="ARBA" id="ARBA00023004"/>
    </source>
</evidence>
<evidence type="ECO:0008006" key="9">
    <source>
        <dbReference type="Google" id="ProtNLM"/>
    </source>
</evidence>
<evidence type="ECO:0000313" key="8">
    <source>
        <dbReference type="EMBL" id="GAG52610.1"/>
    </source>
</evidence>
<dbReference type="AlphaFoldDB" id="X0Y9V2"/>
<sequence>MKKVRLTIDGRKITAGAGDSVLRAALANGIYIPNLCSIEGKPEPDASCRLCFVEIAGENEPVTACTQQVSDGMAVNTRGEKALVLSRAGFELLMASHPVACASCSANRACELQKIARHLGCKLKSKRLRVLLRDLPIDESNPLFTLDANKCVLCGRCVWTCHQRRETALLGFAYRGFNRVVTTFASEPIGDRCRDCGE</sequence>
<keyword evidence="1" id="KW-0004">4Fe-4S</keyword>
<dbReference type="GO" id="GO:0051539">
    <property type="term" value="F:4 iron, 4 sulfur cluster binding"/>
    <property type="evidence" value="ECO:0007669"/>
    <property type="project" value="UniProtKB-KW"/>
</dbReference>
<feature type="domain" description="4Fe-4S His(Cys)3-ligated-type" evidence="7">
    <location>
        <begin position="81"/>
        <end position="120"/>
    </location>
</feature>
<dbReference type="PROSITE" id="PS51839">
    <property type="entry name" value="4FE4S_HC3"/>
    <property type="match status" value="1"/>
</dbReference>
<dbReference type="PROSITE" id="PS51085">
    <property type="entry name" value="2FE2S_FER_2"/>
    <property type="match status" value="1"/>
</dbReference>
<feature type="domain" description="2Fe-2S ferredoxin-type" evidence="5">
    <location>
        <begin position="2"/>
        <end position="81"/>
    </location>
</feature>
<dbReference type="PROSITE" id="PS51379">
    <property type="entry name" value="4FE4S_FER_2"/>
    <property type="match status" value="1"/>
</dbReference>
<dbReference type="Gene3D" id="3.30.70.20">
    <property type="match status" value="1"/>
</dbReference>
<dbReference type="GO" id="GO:0016491">
    <property type="term" value="F:oxidoreductase activity"/>
    <property type="evidence" value="ECO:0007669"/>
    <property type="project" value="InterPro"/>
</dbReference>
<dbReference type="EMBL" id="BARS01052278">
    <property type="protein sequence ID" value="GAG52610.1"/>
    <property type="molecule type" value="Genomic_DNA"/>
</dbReference>
<evidence type="ECO:0000259" key="6">
    <source>
        <dbReference type="PROSITE" id="PS51379"/>
    </source>
</evidence>
<organism evidence="8">
    <name type="scientific">marine sediment metagenome</name>
    <dbReference type="NCBI Taxonomy" id="412755"/>
    <lineage>
        <taxon>unclassified sequences</taxon>
        <taxon>metagenomes</taxon>
        <taxon>ecological metagenomes</taxon>
    </lineage>
</organism>
<evidence type="ECO:0000256" key="1">
    <source>
        <dbReference type="ARBA" id="ARBA00022485"/>
    </source>
</evidence>
<dbReference type="SUPFAM" id="SSF54292">
    <property type="entry name" value="2Fe-2S ferredoxin-like"/>
    <property type="match status" value="1"/>
</dbReference>